<feature type="region of interest" description="Disordered" evidence="1">
    <location>
        <begin position="62"/>
        <end position="88"/>
    </location>
</feature>
<feature type="compositionally biased region" description="Basic and acidic residues" evidence="1">
    <location>
        <begin position="118"/>
        <end position="130"/>
    </location>
</feature>
<name>A0A0C2STL2_AMAMK</name>
<evidence type="ECO:0000256" key="1">
    <source>
        <dbReference type="SAM" id="MobiDB-lite"/>
    </source>
</evidence>
<dbReference type="InParanoid" id="A0A0C2STL2"/>
<protein>
    <submittedName>
        <fullName evidence="2">Uncharacterized protein</fullName>
    </submittedName>
</protein>
<dbReference type="HOGENOM" id="CLU_1495796_0_0_1"/>
<evidence type="ECO:0000313" key="3">
    <source>
        <dbReference type="Proteomes" id="UP000054549"/>
    </source>
</evidence>
<feature type="compositionally biased region" description="Basic and acidic residues" evidence="1">
    <location>
        <begin position="62"/>
        <end position="71"/>
    </location>
</feature>
<feature type="region of interest" description="Disordered" evidence="1">
    <location>
        <begin position="118"/>
        <end position="139"/>
    </location>
</feature>
<dbReference type="EMBL" id="KN818372">
    <property type="protein sequence ID" value="KIL57379.1"/>
    <property type="molecule type" value="Genomic_DNA"/>
</dbReference>
<organism evidence="2 3">
    <name type="scientific">Amanita muscaria (strain Koide BX008)</name>
    <dbReference type="NCBI Taxonomy" id="946122"/>
    <lineage>
        <taxon>Eukaryota</taxon>
        <taxon>Fungi</taxon>
        <taxon>Dikarya</taxon>
        <taxon>Basidiomycota</taxon>
        <taxon>Agaricomycotina</taxon>
        <taxon>Agaricomycetes</taxon>
        <taxon>Agaricomycetidae</taxon>
        <taxon>Agaricales</taxon>
        <taxon>Pluteineae</taxon>
        <taxon>Amanitaceae</taxon>
        <taxon>Amanita</taxon>
    </lineage>
</organism>
<sequence>MSVLQRLNPNPNPNPDDELSVEELLALVSDGSAGASTGASAWERDDVGCCTVKCVGDVDLNVDRREEKKLTAEGPPMSPPPPPSSDELVARQISPTTTTTERELELVQEMSETREKLRVLEEEEDRDRHKPPQGQSLPGRIASMLRTVFGASVQGDGVGASLVRMVLPFSSPPSSHPRVV</sequence>
<keyword evidence="3" id="KW-1185">Reference proteome</keyword>
<accession>A0A0C2STL2</accession>
<evidence type="ECO:0000313" key="2">
    <source>
        <dbReference type="EMBL" id="KIL57379.1"/>
    </source>
</evidence>
<proteinExistence type="predicted"/>
<dbReference type="Proteomes" id="UP000054549">
    <property type="component" value="Unassembled WGS sequence"/>
</dbReference>
<dbReference type="AlphaFoldDB" id="A0A0C2STL2"/>
<reference evidence="2 3" key="1">
    <citation type="submission" date="2014-04" db="EMBL/GenBank/DDBJ databases">
        <title>Evolutionary Origins and Diversification of the Mycorrhizal Mutualists.</title>
        <authorList>
            <consortium name="DOE Joint Genome Institute"/>
            <consortium name="Mycorrhizal Genomics Consortium"/>
            <person name="Kohler A."/>
            <person name="Kuo A."/>
            <person name="Nagy L.G."/>
            <person name="Floudas D."/>
            <person name="Copeland A."/>
            <person name="Barry K.W."/>
            <person name="Cichocki N."/>
            <person name="Veneault-Fourrey C."/>
            <person name="LaButti K."/>
            <person name="Lindquist E.A."/>
            <person name="Lipzen A."/>
            <person name="Lundell T."/>
            <person name="Morin E."/>
            <person name="Murat C."/>
            <person name="Riley R."/>
            <person name="Ohm R."/>
            <person name="Sun H."/>
            <person name="Tunlid A."/>
            <person name="Henrissat B."/>
            <person name="Grigoriev I.V."/>
            <person name="Hibbett D.S."/>
            <person name="Martin F."/>
        </authorList>
    </citation>
    <scope>NUCLEOTIDE SEQUENCE [LARGE SCALE GENOMIC DNA]</scope>
    <source>
        <strain evidence="2 3">Koide BX008</strain>
    </source>
</reference>
<gene>
    <name evidence="2" type="ORF">M378DRAFT_181648</name>
</gene>